<dbReference type="Proteomes" id="UP000789901">
    <property type="component" value="Unassembled WGS sequence"/>
</dbReference>
<gene>
    <name evidence="1" type="ORF">GMARGA_LOCUS11556</name>
</gene>
<organism evidence="1 2">
    <name type="scientific">Gigaspora margarita</name>
    <dbReference type="NCBI Taxonomy" id="4874"/>
    <lineage>
        <taxon>Eukaryota</taxon>
        <taxon>Fungi</taxon>
        <taxon>Fungi incertae sedis</taxon>
        <taxon>Mucoromycota</taxon>
        <taxon>Glomeromycotina</taxon>
        <taxon>Glomeromycetes</taxon>
        <taxon>Diversisporales</taxon>
        <taxon>Gigasporaceae</taxon>
        <taxon>Gigaspora</taxon>
    </lineage>
</organism>
<sequence length="75" mass="8587">GNIVMFASKFIVENLEQYITVSSACVIVTDDPEQVFEADEIPLSTPHCMIPIQIDIKRKQEEFKLYLIKQLLAQC</sequence>
<protein>
    <submittedName>
        <fullName evidence="1">16573_t:CDS:1</fullName>
    </submittedName>
</protein>
<keyword evidence="2" id="KW-1185">Reference proteome</keyword>
<reference evidence="1 2" key="1">
    <citation type="submission" date="2021-06" db="EMBL/GenBank/DDBJ databases">
        <authorList>
            <person name="Kallberg Y."/>
            <person name="Tangrot J."/>
            <person name="Rosling A."/>
        </authorList>
    </citation>
    <scope>NUCLEOTIDE SEQUENCE [LARGE SCALE GENOMIC DNA]</scope>
    <source>
        <strain evidence="1 2">120-4 pot B 10/14</strain>
    </source>
</reference>
<accession>A0ABN7UWK7</accession>
<proteinExistence type="predicted"/>
<feature type="non-terminal residue" evidence="1">
    <location>
        <position position="1"/>
    </location>
</feature>
<comment type="caution">
    <text evidence="1">The sequence shown here is derived from an EMBL/GenBank/DDBJ whole genome shotgun (WGS) entry which is preliminary data.</text>
</comment>
<dbReference type="EMBL" id="CAJVQB010006794">
    <property type="protein sequence ID" value="CAG8691669.1"/>
    <property type="molecule type" value="Genomic_DNA"/>
</dbReference>
<name>A0ABN7UWK7_GIGMA</name>
<evidence type="ECO:0000313" key="2">
    <source>
        <dbReference type="Proteomes" id="UP000789901"/>
    </source>
</evidence>
<evidence type="ECO:0000313" key="1">
    <source>
        <dbReference type="EMBL" id="CAG8691669.1"/>
    </source>
</evidence>